<dbReference type="Proteomes" id="UP001165082">
    <property type="component" value="Unassembled WGS sequence"/>
</dbReference>
<dbReference type="SUPFAM" id="SSF101546">
    <property type="entry name" value="ASF1-like"/>
    <property type="match status" value="1"/>
</dbReference>
<dbReference type="InterPro" id="IPR006818">
    <property type="entry name" value="ASF1-like"/>
</dbReference>
<name>A0A9W7EDF1_9STRA</name>
<dbReference type="AlphaFoldDB" id="A0A9W7EDF1"/>
<keyword evidence="9" id="KW-1185">Reference proteome</keyword>
<dbReference type="InterPro" id="IPR036747">
    <property type="entry name" value="ASF1-like_sf"/>
</dbReference>
<reference evidence="8" key="1">
    <citation type="submission" date="2022-07" db="EMBL/GenBank/DDBJ databases">
        <title>Genome analysis of Parmales, a sister group of diatoms, reveals the evolutionary specialization of diatoms from phago-mixotrophs to photoautotrophs.</title>
        <authorList>
            <person name="Ban H."/>
            <person name="Sato S."/>
            <person name="Yoshikawa S."/>
            <person name="Kazumasa Y."/>
            <person name="Nakamura Y."/>
            <person name="Ichinomiya M."/>
            <person name="Saitoh K."/>
            <person name="Sato N."/>
            <person name="Blanc-Mathieu R."/>
            <person name="Endo H."/>
            <person name="Kuwata A."/>
            <person name="Ogata H."/>
        </authorList>
    </citation>
    <scope>NUCLEOTIDE SEQUENCE</scope>
</reference>
<proteinExistence type="inferred from homology"/>
<evidence type="ECO:0000256" key="2">
    <source>
        <dbReference type="ARBA" id="ARBA00006051"/>
    </source>
</evidence>
<dbReference type="PANTHER" id="PTHR12040">
    <property type="entry name" value="ANTI-SILENCING PROTEIN 1"/>
    <property type="match status" value="1"/>
</dbReference>
<evidence type="ECO:0000256" key="6">
    <source>
        <dbReference type="ARBA" id="ARBA00023242"/>
    </source>
</evidence>
<comment type="similarity">
    <text evidence="2">Belongs to the ASF1 family.</text>
</comment>
<dbReference type="PANTHER" id="PTHR12040:SF0">
    <property type="entry name" value="HISTONE CHAPERONE ASF1"/>
    <property type="match status" value="1"/>
</dbReference>
<accession>A0A9W7EDF1</accession>
<evidence type="ECO:0000256" key="4">
    <source>
        <dbReference type="ARBA" id="ARBA00023163"/>
    </source>
</evidence>
<organism evidence="8 9">
    <name type="scientific">Triparma retinervis</name>
    <dbReference type="NCBI Taxonomy" id="2557542"/>
    <lineage>
        <taxon>Eukaryota</taxon>
        <taxon>Sar</taxon>
        <taxon>Stramenopiles</taxon>
        <taxon>Ochrophyta</taxon>
        <taxon>Bolidophyceae</taxon>
        <taxon>Parmales</taxon>
        <taxon>Triparmaceae</taxon>
        <taxon>Triparma</taxon>
    </lineage>
</organism>
<comment type="subcellular location">
    <subcellularLocation>
        <location evidence="1">Nucleus</location>
    </subcellularLocation>
</comment>
<dbReference type="Gene3D" id="2.60.40.1490">
    <property type="entry name" value="Histone chaperone ASF1-like"/>
    <property type="match status" value="1"/>
</dbReference>
<evidence type="ECO:0000256" key="7">
    <source>
        <dbReference type="SAM" id="MobiDB-lite"/>
    </source>
</evidence>
<keyword evidence="5" id="KW-0143">Chaperone</keyword>
<evidence type="ECO:0000313" key="8">
    <source>
        <dbReference type="EMBL" id="GMH72283.1"/>
    </source>
</evidence>
<dbReference type="GO" id="GO:0006335">
    <property type="term" value="P:DNA replication-dependent chromatin assembly"/>
    <property type="evidence" value="ECO:0007669"/>
    <property type="project" value="TreeGrafter"/>
</dbReference>
<evidence type="ECO:0000256" key="3">
    <source>
        <dbReference type="ARBA" id="ARBA00023015"/>
    </source>
</evidence>
<evidence type="ECO:0000256" key="1">
    <source>
        <dbReference type="ARBA" id="ARBA00004123"/>
    </source>
</evidence>
<dbReference type="GO" id="GO:0005634">
    <property type="term" value="C:nucleus"/>
    <property type="evidence" value="ECO:0007669"/>
    <property type="project" value="UniProtKB-SubCell"/>
</dbReference>
<evidence type="ECO:0008006" key="10">
    <source>
        <dbReference type="Google" id="ProtNLM"/>
    </source>
</evidence>
<comment type="caution">
    <text evidence="8">The sequence shown here is derived from an EMBL/GenBank/DDBJ whole genome shotgun (WGS) entry which is preliminary data.</text>
</comment>
<dbReference type="EMBL" id="BRXZ01001484">
    <property type="protein sequence ID" value="GMH72283.1"/>
    <property type="molecule type" value="Genomic_DNA"/>
</dbReference>
<evidence type="ECO:0000256" key="5">
    <source>
        <dbReference type="ARBA" id="ARBA00023186"/>
    </source>
</evidence>
<dbReference type="GO" id="GO:0000785">
    <property type="term" value="C:chromatin"/>
    <property type="evidence" value="ECO:0007669"/>
    <property type="project" value="TreeGrafter"/>
</dbReference>
<feature type="compositionally biased region" description="Low complexity" evidence="7">
    <location>
        <begin position="161"/>
        <end position="171"/>
    </location>
</feature>
<feature type="compositionally biased region" description="Low complexity" evidence="7">
    <location>
        <begin position="181"/>
        <end position="198"/>
    </location>
</feature>
<sequence length="218" mass="23680">MSLVNVVGMVVLDNPTAFLNPFQFEVTFECLSELDDDLEWKVTYVGSAEDSSKDQVLDEVMVGPVPVGTNKFVLQADPPDPNTIGEADILGVTVVLVTCSYKEQEFCRVGYYVNNEYSEPFDQELGVPTPLDITKVTRQILADKPRVTRFPVDWEKKEGVPAAAPAVQAAAGMDSSDMMQSPAPSMSNTTPTSSSITPAEEGATREGFEVEPMSMEGI</sequence>
<protein>
    <recommendedName>
        <fullName evidence="10">Anti-silencing function protein 1</fullName>
    </recommendedName>
</protein>
<keyword evidence="4" id="KW-0804">Transcription</keyword>
<evidence type="ECO:0000313" key="9">
    <source>
        <dbReference type="Proteomes" id="UP001165082"/>
    </source>
</evidence>
<dbReference type="Pfam" id="PF04729">
    <property type="entry name" value="ASF1_hist_chap"/>
    <property type="match status" value="1"/>
</dbReference>
<dbReference type="OrthoDB" id="29755at2759"/>
<keyword evidence="6" id="KW-0539">Nucleus</keyword>
<keyword evidence="3" id="KW-0805">Transcription regulation</keyword>
<gene>
    <name evidence="8" type="ORF">TrRE_jg6195</name>
</gene>
<dbReference type="GO" id="GO:0042393">
    <property type="term" value="F:histone binding"/>
    <property type="evidence" value="ECO:0007669"/>
    <property type="project" value="TreeGrafter"/>
</dbReference>
<feature type="region of interest" description="Disordered" evidence="7">
    <location>
        <begin position="161"/>
        <end position="218"/>
    </location>
</feature>